<dbReference type="Proteomes" id="UP000191897">
    <property type="component" value="Unassembled WGS sequence"/>
</dbReference>
<sequence>MTKLCKRDKVPTLPGAILVTGIWASMEEFTLDVENHRHALFRCQMTRKRQKSLISRLRAANI</sequence>
<reference evidence="1 2" key="1">
    <citation type="submission" date="2016-01" db="EMBL/GenBank/DDBJ databases">
        <authorList>
            <person name="Oliw E.H."/>
        </authorList>
    </citation>
    <scope>NUCLEOTIDE SEQUENCE [LARGE SCALE GENOMIC DNA]</scope>
    <source>
        <strain evidence="1 2">Kerr 14</strain>
    </source>
</reference>
<organism evidence="1 2">
    <name type="scientific">Agrobacterium tumefaciens str. Kerr 14</name>
    <dbReference type="NCBI Taxonomy" id="1183424"/>
    <lineage>
        <taxon>Bacteria</taxon>
        <taxon>Pseudomonadati</taxon>
        <taxon>Pseudomonadota</taxon>
        <taxon>Alphaproteobacteria</taxon>
        <taxon>Hyphomicrobiales</taxon>
        <taxon>Rhizobiaceae</taxon>
        <taxon>Rhizobium/Agrobacterium group</taxon>
        <taxon>Agrobacterium</taxon>
        <taxon>Agrobacterium tumefaciens complex</taxon>
    </lineage>
</organism>
<gene>
    <name evidence="1" type="ORF">AGR4C_Lc90175</name>
</gene>
<evidence type="ECO:0000313" key="1">
    <source>
        <dbReference type="EMBL" id="CUX64065.1"/>
    </source>
</evidence>
<evidence type="ECO:0000313" key="2">
    <source>
        <dbReference type="Proteomes" id="UP000191897"/>
    </source>
</evidence>
<accession>A0A1S7S7Y9</accession>
<protein>
    <submittedName>
        <fullName evidence="1">Uncharacterized protein</fullName>
    </submittedName>
</protein>
<dbReference type="AlphaFoldDB" id="A0A1S7S7Y9"/>
<name>A0A1S7S7Y9_AGRTU</name>
<dbReference type="EMBL" id="FBWC01000031">
    <property type="protein sequence ID" value="CUX64065.1"/>
    <property type="molecule type" value="Genomic_DNA"/>
</dbReference>
<proteinExistence type="predicted"/>